<evidence type="ECO:0000256" key="3">
    <source>
        <dbReference type="PROSITE-ProRule" id="PRU10141"/>
    </source>
</evidence>
<dbReference type="InterPro" id="IPR018520">
    <property type="entry name" value="UPP_synth-like_CS"/>
</dbReference>
<dbReference type="InterPro" id="IPR001441">
    <property type="entry name" value="UPP_synth-like"/>
</dbReference>
<comment type="caution">
    <text evidence="4">The sequence shown here is derived from an EMBL/GenBank/DDBJ whole genome shotgun (WGS) entry which is preliminary data.</text>
</comment>
<dbReference type="GO" id="GO:0016094">
    <property type="term" value="P:polyprenol biosynthetic process"/>
    <property type="evidence" value="ECO:0007669"/>
    <property type="project" value="TreeGrafter"/>
</dbReference>
<keyword evidence="3" id="KW-0067">ATP-binding</keyword>
<dbReference type="EMBL" id="JABCRI010000024">
    <property type="protein sequence ID" value="KAF8377441.1"/>
    <property type="molecule type" value="Genomic_DNA"/>
</dbReference>
<evidence type="ECO:0000313" key="5">
    <source>
        <dbReference type="Proteomes" id="UP000655225"/>
    </source>
</evidence>
<proteinExistence type="inferred from homology"/>
<dbReference type="GO" id="GO:0005783">
    <property type="term" value="C:endoplasmic reticulum"/>
    <property type="evidence" value="ECO:0007669"/>
    <property type="project" value="TreeGrafter"/>
</dbReference>
<organism evidence="4 5">
    <name type="scientific">Tetracentron sinense</name>
    <name type="common">Spur-leaf</name>
    <dbReference type="NCBI Taxonomy" id="13715"/>
    <lineage>
        <taxon>Eukaryota</taxon>
        <taxon>Viridiplantae</taxon>
        <taxon>Streptophyta</taxon>
        <taxon>Embryophyta</taxon>
        <taxon>Tracheophyta</taxon>
        <taxon>Spermatophyta</taxon>
        <taxon>Magnoliopsida</taxon>
        <taxon>Trochodendrales</taxon>
        <taxon>Trochodendraceae</taxon>
        <taxon>Tetracentron</taxon>
    </lineage>
</organism>
<dbReference type="SUPFAM" id="SSF64005">
    <property type="entry name" value="Undecaprenyl diphosphate synthase"/>
    <property type="match status" value="1"/>
</dbReference>
<comment type="similarity">
    <text evidence="1">Belongs to the UPP synthase family.</text>
</comment>
<dbReference type="Pfam" id="PF01255">
    <property type="entry name" value="Prenyltransf"/>
    <property type="match status" value="1"/>
</dbReference>
<protein>
    <recommendedName>
        <fullName evidence="6">Alkyl transferase</fullName>
    </recommendedName>
</protein>
<evidence type="ECO:0000313" key="4">
    <source>
        <dbReference type="EMBL" id="KAF8377441.1"/>
    </source>
</evidence>
<keyword evidence="3" id="KW-0547">Nucleotide-binding</keyword>
<dbReference type="Gene3D" id="3.30.200.20">
    <property type="entry name" value="Phosphorylase Kinase, domain 1"/>
    <property type="match status" value="2"/>
</dbReference>
<name>A0A835D124_TETSI</name>
<dbReference type="PROSITE" id="PS01066">
    <property type="entry name" value="UPP_SYNTHASE"/>
    <property type="match status" value="1"/>
</dbReference>
<feature type="binding site" evidence="3">
    <location>
        <position position="256"/>
    </location>
    <ligand>
        <name>ATP</name>
        <dbReference type="ChEBI" id="CHEBI:30616"/>
    </ligand>
</feature>
<dbReference type="AlphaFoldDB" id="A0A835D124"/>
<sequence length="573" mass="63688">MVNIILSKYVEFSSSSSSSAATSRFSLTSGSLDEVFPDEHILPTSNLKNPSFPGLQFAMTNVSLAIPDGHILPTSNLKIFSFAELKYAARNFEPDMVIGEGRFGRFFKGCLDETYLPSNIGTGMVIAVKKLKPERLQGLEEWQAHHSFSLAQMVNSIFARNIDISSGSSNSSSSGGTATSWFSAASGDEVFPYGHILPTPNLKIFSFTELSNATRNFSSDMVIGEGGFGKVFKGWLDEKTYAPSIMGTRMTIAVKKFNQKSLQGLEQWQAIHCSANLVAMQGFEMEKGGAGTSSLLLGTLGSLMRKCLFSVLSVGPIPNHIAFILDGNRRYARKWKLKEGGGHRVGFLALMSLLKYCYELGVKYVTIYAFSIDNFNRKPNEVKYVMDLMQEKIEGLLKEENILRRYGVRVYFVGKLSLLSDPVRIAAEKAMLATADNTNAVLLVCVAYTSTNEIVHAIAESYKEKQGKSQDLNSNGVCSNEGVGVDETDQEKNRIKLSDLEKHMYMAVAPDPDILVRTSGETRLSNFLMWQSTYCHLYSPEALWPEIGLQHLVWSVLVFQRHHSYMEKKKKQL</sequence>
<dbReference type="PROSITE" id="PS00107">
    <property type="entry name" value="PROTEIN_KINASE_ATP"/>
    <property type="match status" value="1"/>
</dbReference>
<evidence type="ECO:0000256" key="1">
    <source>
        <dbReference type="ARBA" id="ARBA00005432"/>
    </source>
</evidence>
<keyword evidence="2" id="KW-0808">Transferase</keyword>
<dbReference type="InterPro" id="IPR036424">
    <property type="entry name" value="UPP_synth-like_sf"/>
</dbReference>
<dbReference type="Proteomes" id="UP000655225">
    <property type="component" value="Unassembled WGS sequence"/>
</dbReference>
<keyword evidence="5" id="KW-1185">Reference proteome</keyword>
<dbReference type="HAMAP" id="MF_01139">
    <property type="entry name" value="ISPT"/>
    <property type="match status" value="1"/>
</dbReference>
<accession>A0A835D124</accession>
<reference evidence="4 5" key="1">
    <citation type="submission" date="2020-04" db="EMBL/GenBank/DDBJ databases">
        <title>Plant Genome Project.</title>
        <authorList>
            <person name="Zhang R.-G."/>
        </authorList>
    </citation>
    <scope>NUCLEOTIDE SEQUENCE [LARGE SCALE GENOMIC DNA]</scope>
    <source>
        <strain evidence="4">YNK0</strain>
        <tissue evidence="4">Leaf</tissue>
    </source>
</reference>
<dbReference type="CDD" id="cd00475">
    <property type="entry name" value="Cis_IPPS"/>
    <property type="match status" value="1"/>
</dbReference>
<dbReference type="Gene3D" id="3.40.1180.10">
    <property type="entry name" value="Decaprenyl diphosphate synthase-like"/>
    <property type="match status" value="1"/>
</dbReference>
<dbReference type="GO" id="GO:0005524">
    <property type="term" value="F:ATP binding"/>
    <property type="evidence" value="ECO:0007669"/>
    <property type="project" value="UniProtKB-UniRule"/>
</dbReference>
<dbReference type="InterPro" id="IPR011009">
    <property type="entry name" value="Kinase-like_dom_sf"/>
</dbReference>
<dbReference type="PANTHER" id="PTHR10291">
    <property type="entry name" value="DEHYDRODOLICHYL DIPHOSPHATE SYNTHASE FAMILY MEMBER"/>
    <property type="match status" value="1"/>
</dbReference>
<dbReference type="SUPFAM" id="SSF56112">
    <property type="entry name" value="Protein kinase-like (PK-like)"/>
    <property type="match status" value="2"/>
</dbReference>
<dbReference type="OrthoDB" id="4173905at2759"/>
<evidence type="ECO:0008006" key="6">
    <source>
        <dbReference type="Google" id="ProtNLM"/>
    </source>
</evidence>
<dbReference type="NCBIfam" id="TIGR00055">
    <property type="entry name" value="uppS"/>
    <property type="match status" value="1"/>
</dbReference>
<dbReference type="PANTHER" id="PTHR10291:SF43">
    <property type="entry name" value="DEHYDRODOLICHYL DIPHOSPHATE SYNTHASE COMPLEX SUBUNIT DHDDS"/>
    <property type="match status" value="1"/>
</dbReference>
<dbReference type="GO" id="GO:0045547">
    <property type="term" value="F:ditrans,polycis-polyprenyl diphosphate synthase [(2E,6E)-farnesyl diphosphate specific] activity"/>
    <property type="evidence" value="ECO:0007669"/>
    <property type="project" value="TreeGrafter"/>
</dbReference>
<gene>
    <name evidence="4" type="ORF">HHK36_030818</name>
</gene>
<evidence type="ECO:0000256" key="2">
    <source>
        <dbReference type="ARBA" id="ARBA00022679"/>
    </source>
</evidence>
<dbReference type="InterPro" id="IPR017441">
    <property type="entry name" value="Protein_kinase_ATP_BS"/>
</dbReference>